<protein>
    <recommendedName>
        <fullName evidence="4">Chromosome segregation ATPase</fullName>
    </recommendedName>
</protein>
<keyword evidence="3" id="KW-1185">Reference proteome</keyword>
<evidence type="ECO:0000256" key="1">
    <source>
        <dbReference type="SAM" id="Coils"/>
    </source>
</evidence>
<reference evidence="2 3" key="1">
    <citation type="journal article" date="2019" name="Int. J. Syst. Evol. Microbiol.">
        <title>The Global Catalogue of Microorganisms (GCM) 10K type strain sequencing project: providing services to taxonomists for standard genome sequencing and annotation.</title>
        <authorList>
            <consortium name="The Broad Institute Genomics Platform"/>
            <consortium name="The Broad Institute Genome Sequencing Center for Infectious Disease"/>
            <person name="Wu L."/>
            <person name="Ma J."/>
        </authorList>
    </citation>
    <scope>NUCLEOTIDE SEQUENCE [LARGE SCALE GENOMIC DNA]</scope>
    <source>
        <strain evidence="2 3">JCM 9731</strain>
    </source>
</reference>
<feature type="coiled-coil region" evidence="1">
    <location>
        <begin position="493"/>
        <end position="569"/>
    </location>
</feature>
<proteinExistence type="predicted"/>
<comment type="caution">
    <text evidence="2">The sequence shown here is derived from an EMBL/GenBank/DDBJ whole genome shotgun (WGS) entry which is preliminary data.</text>
</comment>
<keyword evidence="1" id="KW-0175">Coiled coil</keyword>
<feature type="coiled-coil region" evidence="1">
    <location>
        <begin position="772"/>
        <end position="816"/>
    </location>
</feature>
<evidence type="ECO:0000313" key="3">
    <source>
        <dbReference type="Proteomes" id="UP001500782"/>
    </source>
</evidence>
<evidence type="ECO:0000313" key="2">
    <source>
        <dbReference type="EMBL" id="GAA0337618.1"/>
    </source>
</evidence>
<dbReference type="EMBL" id="BAAADJ010000052">
    <property type="protein sequence ID" value="GAA0337618.1"/>
    <property type="molecule type" value="Genomic_DNA"/>
</dbReference>
<name>A0ABN0WH91_9BACI</name>
<dbReference type="PANTHER" id="PTHR23159">
    <property type="entry name" value="CENTROSOMAL PROTEIN 2"/>
    <property type="match status" value="1"/>
</dbReference>
<sequence>MPSISKIRFTNVVYEDGMKRYNDEIFKFDGYNGAILLENGGGKTVFIQTALQAIIPHTSLSDRKIKQTLQLDNYPAHIAIEWILSENPRRYLVTAVSLFLTKDALGSYRYVYPYQAGDRHGIEGIPFVRKESNRPADRGEISDYYQQMSQQFMNAQTFSTIKEFQQHIEEQYHIIANEWESIVKINSTEGGVEAFFDECKQTTQLFDRLLIPTVEGAISGHDQKTFADTFEKHRASFKLYKELKEQIEENKAIEEELDRYVLTYEGLHVQEQAYEQKKQRAKAVLDLILNQQVENKNKLDSIEIKIKDWEVVNRHHLKKKLSVEIQREQDEKEKIQNELNDHSRALHFYNDDLLDANNSFYSLKHAELKHKHKEEQSRIQSLNTQLEMLDEDEEIHEVKDKLDENSQELVGYFLHEMEKSNKRKHELKLEKQPIEEQIQKSRNQLADQSNQLEHTKEKYNSINGEMEKTNQYMTRIKNKILSNPDQESVSDSIKQWEGRLDFLDNQIVQLKNDNKHLTGLINECKEQQETLSNELATKDRDKFQLQGKIDQANSAHEKAKEVLSTLRTQWATLDSIYLKQDSLTKQTHDYILQLNIERDTGLYKERLAHRFIDDYGTQDLFFADPFLEKQVKQWGNQFNLLETGVQFIQSFNVSDRVKQYPLWSITLITTEGEKEHLKRKIKNMDQVLQFPIEVISVEQARAIVQGGKHEPHLITPAYWTENQDITYFQNWKQTMKKRAEEATTARLEIEGRLNDWNRGAEKLLTFLQEYPYKDYQESKESLSELVHRIQELKTKLKDVQTKKDEYEKKHSTQKDRFHSFEQEYYGLQGKMKDAQDYLQLEKEFLDNKKVQEQLTAQIQDYERVIKNINNQISRLEEDKREIEKSEDAENYHYTRLIDDELYHEVKAFHPIYTNKTKSILIKEREELNYALRKLSSTRNEIKIKLEHSYKELNNIANQLEEIVLDHGPIKDEIVFPPNGKERIAYFREKINDLKKSVDEATKEYRASEEKKIKQEKDLEFAFNKFYESFPNEEPEIFVEPVKEIQEQLVVERKRLDEQLGYHEEEQKRISKEYESLRDAFHELDRFEEAHHFKGPSVIASVLTDEEIQNFTYERLAFVQNVTVQLKQGKDKVSKEYEKVDKAKESFKSFCKNKITNVKMREMARQGIDHKKSYKEVIEFQTNMQKRIQNAIKYNEESIINHDKQLEQYVTHINSHLRTIAGELELIPKKTKVKIENSWKEIFKFSIPEWTEEEGKNRIRKHIEWILEQLDSERFTTVEGKEDYAKVRKEIETWLHSKQLLRVVMNNEIMKVSCRKVTNDNQVTTRSYSWEQSNVWSGGEKWSKNMTLFLGILNYVAEKQKHIEANMKRHRVVIMDNPFGKASSDHVLNPVFFIAEQLGFQIIALTAHAEGKFLRDYFPVIYSCRLRKAADSNKQIMTKVKQIHQAYFQDHEPQALERLGEVEQLELF</sequence>
<dbReference type="Proteomes" id="UP001500782">
    <property type="component" value="Unassembled WGS sequence"/>
</dbReference>
<accession>A0ABN0WH91</accession>
<organism evidence="2 3">
    <name type="scientific">Bacillus carboniphilus</name>
    <dbReference type="NCBI Taxonomy" id="86663"/>
    <lineage>
        <taxon>Bacteria</taxon>
        <taxon>Bacillati</taxon>
        <taxon>Bacillota</taxon>
        <taxon>Bacilli</taxon>
        <taxon>Bacillales</taxon>
        <taxon>Bacillaceae</taxon>
        <taxon>Bacillus</taxon>
    </lineage>
</organism>
<evidence type="ECO:0008006" key="4">
    <source>
        <dbReference type="Google" id="ProtNLM"/>
    </source>
</evidence>
<dbReference type="RefSeq" id="WP_343800463.1">
    <property type="nucleotide sequence ID" value="NZ_BAAADJ010000052.1"/>
</dbReference>
<feature type="coiled-coil region" evidence="1">
    <location>
        <begin position="438"/>
        <end position="465"/>
    </location>
</feature>
<dbReference type="PANTHER" id="PTHR23159:SF31">
    <property type="entry name" value="CENTROSOME-ASSOCIATED PROTEIN CEP250 ISOFORM X1"/>
    <property type="match status" value="1"/>
</dbReference>
<feature type="coiled-coil region" evidence="1">
    <location>
        <begin position="851"/>
        <end position="888"/>
    </location>
</feature>
<feature type="coiled-coil region" evidence="1">
    <location>
        <begin position="318"/>
        <end position="408"/>
    </location>
</feature>
<feature type="coiled-coil region" evidence="1">
    <location>
        <begin position="942"/>
        <end position="1017"/>
    </location>
</feature>
<gene>
    <name evidence="2" type="ORF">GCM10008967_29850</name>
</gene>